<sequence length="124" mass="13533">MSPRPPESLSLRWSPSLLWRAQFIGPCGTRTSDLAVLSTALPPLNQLAARDYNKKCRQYQEIVLGQLDGSAGWSTMLLSPKAAGLVPTWASGLSTTRLPVQFLKSCKGWWALPPATKIEHGTLS</sequence>
<proteinExistence type="predicted"/>
<organism evidence="1 2">
    <name type="scientific">Rhinolophus ferrumequinum</name>
    <name type="common">Greater horseshoe bat</name>
    <dbReference type="NCBI Taxonomy" id="59479"/>
    <lineage>
        <taxon>Eukaryota</taxon>
        <taxon>Metazoa</taxon>
        <taxon>Chordata</taxon>
        <taxon>Craniata</taxon>
        <taxon>Vertebrata</taxon>
        <taxon>Euteleostomi</taxon>
        <taxon>Mammalia</taxon>
        <taxon>Eutheria</taxon>
        <taxon>Laurasiatheria</taxon>
        <taxon>Chiroptera</taxon>
        <taxon>Yinpterochiroptera</taxon>
        <taxon>Rhinolophoidea</taxon>
        <taxon>Rhinolophidae</taxon>
        <taxon>Rhinolophinae</taxon>
        <taxon>Rhinolophus</taxon>
    </lineage>
</organism>
<name>A0A7J7TN80_RHIFE</name>
<reference evidence="1 2" key="1">
    <citation type="journal article" date="2020" name="Nature">
        <title>Six reference-quality genomes reveal evolution of bat adaptations.</title>
        <authorList>
            <person name="Jebb D."/>
            <person name="Huang Z."/>
            <person name="Pippel M."/>
            <person name="Hughes G.M."/>
            <person name="Lavrichenko K."/>
            <person name="Devanna P."/>
            <person name="Winkler S."/>
            <person name="Jermiin L.S."/>
            <person name="Skirmuntt E.C."/>
            <person name="Katzourakis A."/>
            <person name="Burkitt-Gray L."/>
            <person name="Ray D.A."/>
            <person name="Sullivan K.A.M."/>
            <person name="Roscito J.G."/>
            <person name="Kirilenko B.M."/>
            <person name="Davalos L.M."/>
            <person name="Corthals A.P."/>
            <person name="Power M.L."/>
            <person name="Jones G."/>
            <person name="Ransome R.D."/>
            <person name="Dechmann D.K.N."/>
            <person name="Locatelli A.G."/>
            <person name="Puechmaille S.J."/>
            <person name="Fedrigo O."/>
            <person name="Jarvis E.D."/>
            <person name="Hiller M."/>
            <person name="Vernes S.C."/>
            <person name="Myers E.W."/>
            <person name="Teeling E.C."/>
        </authorList>
    </citation>
    <scope>NUCLEOTIDE SEQUENCE [LARGE SCALE GENOMIC DNA]</scope>
    <source>
        <strain evidence="1">MRhiFer1</strain>
        <tissue evidence="1">Lung</tissue>
    </source>
</reference>
<evidence type="ECO:0000313" key="1">
    <source>
        <dbReference type="EMBL" id="KAF6301840.1"/>
    </source>
</evidence>
<evidence type="ECO:0000313" key="2">
    <source>
        <dbReference type="Proteomes" id="UP000585614"/>
    </source>
</evidence>
<comment type="caution">
    <text evidence="1">The sequence shown here is derived from an EMBL/GenBank/DDBJ whole genome shotgun (WGS) entry which is preliminary data.</text>
</comment>
<dbReference type="Proteomes" id="UP000585614">
    <property type="component" value="Unassembled WGS sequence"/>
</dbReference>
<protein>
    <submittedName>
        <fullName evidence="1">Uncharacterized protein</fullName>
    </submittedName>
</protein>
<dbReference type="AlphaFoldDB" id="A0A7J7TN80"/>
<dbReference type="EMBL" id="JACAGC010000019">
    <property type="protein sequence ID" value="KAF6301840.1"/>
    <property type="molecule type" value="Genomic_DNA"/>
</dbReference>
<gene>
    <name evidence="1" type="ORF">mRhiFer1_008755</name>
</gene>
<accession>A0A7J7TN80</accession>